<accession>A0A6U5H3Y5</accession>
<proteinExistence type="predicted"/>
<dbReference type="EMBL" id="HBGK01006896">
    <property type="protein sequence ID" value="CAD9274691.1"/>
    <property type="molecule type" value="Transcribed_RNA"/>
</dbReference>
<name>A0A6U5H3Y5_9STRA</name>
<dbReference type="EMBL" id="HBGK01006897">
    <property type="protein sequence ID" value="CAD9274692.1"/>
    <property type="molecule type" value="Transcribed_RNA"/>
</dbReference>
<gene>
    <name evidence="1" type="ORF">GOCE00092_LOCUS3599</name>
    <name evidence="2" type="ORF">GOCE00092_LOCUS3600</name>
</gene>
<evidence type="ECO:0000313" key="1">
    <source>
        <dbReference type="EMBL" id="CAD9274691.1"/>
    </source>
</evidence>
<evidence type="ECO:0000313" key="2">
    <source>
        <dbReference type="EMBL" id="CAD9274692.1"/>
    </source>
</evidence>
<sequence length="112" mass="12545">MVLEWKICQGLGKSYSSRSRWHGDVIVFHESSVQSNPQPISLVARMRRGFTRQTLRVCGGGWVLKSSSRPTRTRSNVHRGPGRPKLLGPVATFGKFNTTLPPFMNASYLRSS</sequence>
<dbReference type="AlphaFoldDB" id="A0A6U5H3Y5"/>
<protein>
    <submittedName>
        <fullName evidence="2">Uncharacterized protein</fullName>
    </submittedName>
</protein>
<reference evidence="2" key="1">
    <citation type="submission" date="2021-01" db="EMBL/GenBank/DDBJ databases">
        <authorList>
            <person name="Corre E."/>
            <person name="Pelletier E."/>
            <person name="Niang G."/>
            <person name="Scheremetjew M."/>
            <person name="Finn R."/>
            <person name="Kale V."/>
            <person name="Holt S."/>
            <person name="Cochrane G."/>
            <person name="Meng A."/>
            <person name="Brown T."/>
            <person name="Cohen L."/>
        </authorList>
    </citation>
    <scope>NUCLEOTIDE SEQUENCE</scope>
    <source>
        <strain evidence="2">CCMP 410</strain>
    </source>
</reference>
<organism evidence="2">
    <name type="scientific">Grammatophora oceanica</name>
    <dbReference type="NCBI Taxonomy" id="210454"/>
    <lineage>
        <taxon>Eukaryota</taxon>
        <taxon>Sar</taxon>
        <taxon>Stramenopiles</taxon>
        <taxon>Ochrophyta</taxon>
        <taxon>Bacillariophyta</taxon>
        <taxon>Fragilariophyceae</taxon>
        <taxon>Fragilariophycidae</taxon>
        <taxon>Rhabdonematales</taxon>
        <taxon>Grammatophoraceae</taxon>
        <taxon>Grammatophora</taxon>
    </lineage>
</organism>